<accession>A0ABM6LEH1</accession>
<proteinExistence type="predicted"/>
<organism evidence="1 2">
    <name type="scientific">Bacillus sonorensis</name>
    <dbReference type="NCBI Taxonomy" id="119858"/>
    <lineage>
        <taxon>Bacteria</taxon>
        <taxon>Bacillati</taxon>
        <taxon>Bacillota</taxon>
        <taxon>Bacilli</taxon>
        <taxon>Bacillales</taxon>
        <taxon>Bacillaceae</taxon>
        <taxon>Bacillus</taxon>
    </lineage>
</organism>
<dbReference type="Proteomes" id="UP000196877">
    <property type="component" value="Chromosome"/>
</dbReference>
<reference evidence="1 2" key="1">
    <citation type="submission" date="2017-06" db="EMBL/GenBank/DDBJ databases">
        <title>Genome sequence of Bacillus sonorensis strain SRCM101395.</title>
        <authorList>
            <person name="Cho S.H."/>
        </authorList>
    </citation>
    <scope>NUCLEOTIDE SEQUENCE [LARGE SCALE GENOMIC DNA]</scope>
    <source>
        <strain evidence="1 2">SRCM101395</strain>
    </source>
</reference>
<sequence>MNTYAIKKNLAEQLPNRCSARFSKKNMQIDEK</sequence>
<evidence type="ECO:0000313" key="2">
    <source>
        <dbReference type="Proteomes" id="UP000196877"/>
    </source>
</evidence>
<name>A0ABM6LEH1_9BACI</name>
<gene>
    <name evidence="1" type="ORF">S101395_00994</name>
</gene>
<protein>
    <submittedName>
        <fullName evidence="1">Uncharacterized protein</fullName>
    </submittedName>
</protein>
<keyword evidence="2" id="KW-1185">Reference proteome</keyword>
<dbReference type="EMBL" id="CP021920">
    <property type="protein sequence ID" value="ASB87548.1"/>
    <property type="molecule type" value="Genomic_DNA"/>
</dbReference>
<evidence type="ECO:0000313" key="1">
    <source>
        <dbReference type="EMBL" id="ASB87548.1"/>
    </source>
</evidence>